<dbReference type="GO" id="GO:0030010">
    <property type="term" value="P:establishment of cell polarity"/>
    <property type="evidence" value="ECO:0007669"/>
    <property type="project" value="TreeGrafter"/>
</dbReference>
<keyword evidence="6" id="KW-1185">Reference proteome</keyword>
<dbReference type="InterPro" id="IPR022782">
    <property type="entry name" value="AIP3-like_C"/>
</dbReference>
<comment type="caution">
    <text evidence="5">The sequence shown here is derived from an EMBL/GenBank/DDBJ whole genome shotgun (WGS) entry which is preliminary data.</text>
</comment>
<organism evidence="5 6">
    <name type="scientific">Mucor plumbeus</name>
    <dbReference type="NCBI Taxonomy" id="97098"/>
    <lineage>
        <taxon>Eukaryota</taxon>
        <taxon>Fungi</taxon>
        <taxon>Fungi incertae sedis</taxon>
        <taxon>Mucoromycota</taxon>
        <taxon>Mucoromycotina</taxon>
        <taxon>Mucoromycetes</taxon>
        <taxon>Mucorales</taxon>
        <taxon>Mucorineae</taxon>
        <taxon>Mucoraceae</taxon>
        <taxon>Mucor</taxon>
    </lineage>
</organism>
<feature type="compositionally biased region" description="Polar residues" evidence="3">
    <location>
        <begin position="1"/>
        <end position="10"/>
    </location>
</feature>
<protein>
    <recommendedName>
        <fullName evidence="4">Actin interacting protein 3 C-terminal domain-containing protein</fullName>
    </recommendedName>
</protein>
<dbReference type="GO" id="GO:0005519">
    <property type="term" value="F:cytoskeletal regulatory protein binding"/>
    <property type="evidence" value="ECO:0007669"/>
    <property type="project" value="InterPro"/>
</dbReference>
<keyword evidence="1 2" id="KW-0175">Coiled coil</keyword>
<evidence type="ECO:0000256" key="1">
    <source>
        <dbReference type="ARBA" id="ARBA00023054"/>
    </source>
</evidence>
<dbReference type="Proteomes" id="UP000650833">
    <property type="component" value="Unassembled WGS sequence"/>
</dbReference>
<dbReference type="InterPro" id="IPR051825">
    <property type="entry name" value="SRCIN1"/>
</dbReference>
<dbReference type="Pfam" id="PF03915">
    <property type="entry name" value="AIP3"/>
    <property type="match status" value="1"/>
</dbReference>
<dbReference type="InterPro" id="IPR005613">
    <property type="entry name" value="AIP3_C"/>
</dbReference>
<reference evidence="5" key="1">
    <citation type="submission" date="2020-12" db="EMBL/GenBank/DDBJ databases">
        <title>Metabolic potential, ecology and presence of endohyphal bacteria is reflected in genomic diversity of Mucoromycotina.</title>
        <authorList>
            <person name="Muszewska A."/>
            <person name="Okrasinska A."/>
            <person name="Steczkiewicz K."/>
            <person name="Drgas O."/>
            <person name="Orlowska M."/>
            <person name="Perlinska-Lenart U."/>
            <person name="Aleksandrzak-Piekarczyk T."/>
            <person name="Szatraj K."/>
            <person name="Zielenkiewicz U."/>
            <person name="Pilsyk S."/>
            <person name="Malc E."/>
            <person name="Mieczkowski P."/>
            <person name="Kruszewska J.S."/>
            <person name="Biernat P."/>
            <person name="Pawlowska J."/>
        </authorList>
    </citation>
    <scope>NUCLEOTIDE SEQUENCE</scope>
    <source>
        <strain evidence="5">CBS 226.32</strain>
    </source>
</reference>
<dbReference type="OrthoDB" id="783096at2759"/>
<evidence type="ECO:0000256" key="2">
    <source>
        <dbReference type="SAM" id="Coils"/>
    </source>
</evidence>
<feature type="region of interest" description="Disordered" evidence="3">
    <location>
        <begin position="1"/>
        <end position="28"/>
    </location>
</feature>
<dbReference type="PANTHER" id="PTHR22741">
    <property type="entry name" value="P140CAP/SNIP-RELATED"/>
    <property type="match status" value="1"/>
</dbReference>
<feature type="coiled-coil region" evidence="2">
    <location>
        <begin position="482"/>
        <end position="531"/>
    </location>
</feature>
<dbReference type="Gene3D" id="1.20.58.1540">
    <property type="entry name" value="Actin interacting protein 3, C-terminal domain"/>
    <property type="match status" value="1"/>
</dbReference>
<sequence>MMSENSSAASCTKARDRAMESDQKIPPPMVDIEHSVSKLLMTTKRLLETLTAWSSGTTKDTQVYDEYNALEIHFANATQAFESVSLPMEDMLHLPDDLYECLKTALSKEASSATLEQHLPAIRDTIIRLLQGLKRKQSLLRERYEPSNSAAPAFSNTSSKLLSRAGSKLSPLHTASTPSSTMMPLPSPSSSTEPLRMQQRQSLPKSPVSPIVREEIDMNDPKTKDALNALTRQENLAGRSSVRRTSHYHSTVDTADKPHAPDIIDIYLRKGDQVKKSSIHVEIKLDEIRQLFRDQFSVTKEQEFDIYILDPASNIEYELEKLNDIKPYSIISFKEKMMETQASIATDVVNEMKSLFEDTMRQVLNNFEQKQYINIPQEKIKEQQKELESLRHDLAAIHQFHRDFEEETEQLIAELREKSSKMAASTVVILDEKAHAEMNESREVTQKAATLITSRLETLQDTIDQLKLDVTQRRCRPSKNQLSQCQQESDRLKLEMNDLQIRIKKFKPIWKKTWEVELQQIVKEQQFLKEQEALLIDLKDDHKAVLDVLNQLIKISEIQERKKQLGVEFRVAPQPDEGFEGMTSVMKEVSNIHVDHSQRVKALAKAESKRSKDLSQRIDAFERELTDFVGLRKLKKIGGAQAIDKQRQEKDKAIMKQIFVKNNNNHDVTNANNNNDEIPLDQGELATTTVTTTTAATTAEEGIEENNTFIETTPSMTPIQEAEEEEESLFEALPPPATIPTTVRALVTEEREQTKASPSKCMEP</sequence>
<dbReference type="AlphaFoldDB" id="A0A8H7RM83"/>
<feature type="compositionally biased region" description="Low complexity" evidence="3">
    <location>
        <begin position="176"/>
        <end position="195"/>
    </location>
</feature>
<dbReference type="EMBL" id="JAEPRC010000047">
    <property type="protein sequence ID" value="KAG2212772.1"/>
    <property type="molecule type" value="Genomic_DNA"/>
</dbReference>
<gene>
    <name evidence="5" type="ORF">INT46_010732</name>
</gene>
<evidence type="ECO:0000259" key="4">
    <source>
        <dbReference type="SMART" id="SM00806"/>
    </source>
</evidence>
<dbReference type="SMART" id="SM00806">
    <property type="entry name" value="AIP3"/>
    <property type="match status" value="1"/>
</dbReference>
<dbReference type="PANTHER" id="PTHR22741:SF10">
    <property type="entry name" value="COILED-COIL DOMAIN-CONTAINING PROTEIN CG32809"/>
    <property type="match status" value="1"/>
</dbReference>
<dbReference type="Pfam" id="PF23153">
    <property type="entry name" value="Aip3p_Bud6_N"/>
    <property type="match status" value="1"/>
</dbReference>
<evidence type="ECO:0000313" key="5">
    <source>
        <dbReference type="EMBL" id="KAG2212772.1"/>
    </source>
</evidence>
<feature type="domain" description="Actin interacting protein 3 C-terminal" evidence="4">
    <location>
        <begin position="267"/>
        <end position="652"/>
    </location>
</feature>
<proteinExistence type="predicted"/>
<dbReference type="GO" id="GO:0051286">
    <property type="term" value="C:cell tip"/>
    <property type="evidence" value="ECO:0007669"/>
    <property type="project" value="TreeGrafter"/>
</dbReference>
<accession>A0A8H7RM83</accession>
<dbReference type="InterPro" id="IPR056279">
    <property type="entry name" value="Aip3p_Bud6_N"/>
</dbReference>
<name>A0A8H7RM83_9FUNG</name>
<evidence type="ECO:0000313" key="6">
    <source>
        <dbReference type="Proteomes" id="UP000650833"/>
    </source>
</evidence>
<feature type="compositionally biased region" description="Basic and acidic residues" evidence="3">
    <location>
        <begin position="13"/>
        <end position="23"/>
    </location>
</feature>
<evidence type="ECO:0000256" key="3">
    <source>
        <dbReference type="SAM" id="MobiDB-lite"/>
    </source>
</evidence>
<feature type="region of interest" description="Disordered" evidence="3">
    <location>
        <begin position="165"/>
        <end position="207"/>
    </location>
</feature>
<dbReference type="GO" id="GO:0005737">
    <property type="term" value="C:cytoplasm"/>
    <property type="evidence" value="ECO:0007669"/>
    <property type="project" value="TreeGrafter"/>
</dbReference>